<evidence type="ECO:0000313" key="2">
    <source>
        <dbReference type="Proteomes" id="UP001055811"/>
    </source>
</evidence>
<protein>
    <submittedName>
        <fullName evidence="1">Uncharacterized protein</fullName>
    </submittedName>
</protein>
<keyword evidence="2" id="KW-1185">Reference proteome</keyword>
<sequence length="153" mass="17165">MTKTRSESKGTDLEQELLQYKEENEERIKKLEGTMDAMMAESEKRHVELMNLMLQQARSTAPSPSPPPATVMPPLITAAIPTPTVGFSTSYPYMSQPSHLVFDEQGYPMPTYSENHSSNKGPPIPFRTQGKGTWCRVYTEERPPYALSPEASL</sequence>
<proteinExistence type="predicted"/>
<reference evidence="2" key="1">
    <citation type="journal article" date="2022" name="Mol. Ecol. Resour.">
        <title>The genomes of chicory, endive, great burdock and yacon provide insights into Asteraceae palaeo-polyploidization history and plant inulin production.</title>
        <authorList>
            <person name="Fan W."/>
            <person name="Wang S."/>
            <person name="Wang H."/>
            <person name="Wang A."/>
            <person name="Jiang F."/>
            <person name="Liu H."/>
            <person name="Zhao H."/>
            <person name="Xu D."/>
            <person name="Zhang Y."/>
        </authorList>
    </citation>
    <scope>NUCLEOTIDE SEQUENCE [LARGE SCALE GENOMIC DNA]</scope>
    <source>
        <strain evidence="2">cv. Punajuju</strain>
    </source>
</reference>
<organism evidence="1 2">
    <name type="scientific">Cichorium intybus</name>
    <name type="common">Chicory</name>
    <dbReference type="NCBI Taxonomy" id="13427"/>
    <lineage>
        <taxon>Eukaryota</taxon>
        <taxon>Viridiplantae</taxon>
        <taxon>Streptophyta</taxon>
        <taxon>Embryophyta</taxon>
        <taxon>Tracheophyta</taxon>
        <taxon>Spermatophyta</taxon>
        <taxon>Magnoliopsida</taxon>
        <taxon>eudicotyledons</taxon>
        <taxon>Gunneridae</taxon>
        <taxon>Pentapetalae</taxon>
        <taxon>asterids</taxon>
        <taxon>campanulids</taxon>
        <taxon>Asterales</taxon>
        <taxon>Asteraceae</taxon>
        <taxon>Cichorioideae</taxon>
        <taxon>Cichorieae</taxon>
        <taxon>Cichoriinae</taxon>
        <taxon>Cichorium</taxon>
    </lineage>
</organism>
<gene>
    <name evidence="1" type="ORF">L2E82_36433</name>
</gene>
<dbReference type="EMBL" id="CM042014">
    <property type="protein sequence ID" value="KAI3724649.1"/>
    <property type="molecule type" value="Genomic_DNA"/>
</dbReference>
<dbReference type="Proteomes" id="UP001055811">
    <property type="component" value="Linkage Group LG06"/>
</dbReference>
<reference evidence="1 2" key="2">
    <citation type="journal article" date="2022" name="Mol. Ecol. Resour.">
        <title>The genomes of chicory, endive, great burdock and yacon provide insights into Asteraceae paleo-polyploidization history and plant inulin production.</title>
        <authorList>
            <person name="Fan W."/>
            <person name="Wang S."/>
            <person name="Wang H."/>
            <person name="Wang A."/>
            <person name="Jiang F."/>
            <person name="Liu H."/>
            <person name="Zhao H."/>
            <person name="Xu D."/>
            <person name="Zhang Y."/>
        </authorList>
    </citation>
    <scope>NUCLEOTIDE SEQUENCE [LARGE SCALE GENOMIC DNA]</scope>
    <source>
        <strain evidence="2">cv. Punajuju</strain>
        <tissue evidence="1">Leaves</tissue>
    </source>
</reference>
<comment type="caution">
    <text evidence="1">The sequence shown here is derived from an EMBL/GenBank/DDBJ whole genome shotgun (WGS) entry which is preliminary data.</text>
</comment>
<name>A0ACB9BRN6_CICIN</name>
<evidence type="ECO:0000313" key="1">
    <source>
        <dbReference type="EMBL" id="KAI3724649.1"/>
    </source>
</evidence>
<accession>A0ACB9BRN6</accession>